<protein>
    <submittedName>
        <fullName evidence="1">Uncharacterized protein</fullName>
    </submittedName>
</protein>
<reference evidence="1 2" key="1">
    <citation type="submission" date="2024-10" db="EMBL/GenBank/DDBJ databases">
        <title>The Natural Products Discovery Center: Release of the First 8490 Sequenced Strains for Exploring Actinobacteria Biosynthetic Diversity.</title>
        <authorList>
            <person name="Kalkreuter E."/>
            <person name="Kautsar S.A."/>
            <person name="Yang D."/>
            <person name="Bader C.D."/>
            <person name="Teijaro C.N."/>
            <person name="Fluegel L."/>
            <person name="Davis C.M."/>
            <person name="Simpson J.R."/>
            <person name="Lauterbach L."/>
            <person name="Steele A.D."/>
            <person name="Gui C."/>
            <person name="Meng S."/>
            <person name="Li G."/>
            <person name="Viehrig K."/>
            <person name="Ye F."/>
            <person name="Su P."/>
            <person name="Kiefer A.F."/>
            <person name="Nichols A."/>
            <person name="Cepeda A.J."/>
            <person name="Yan W."/>
            <person name="Fan B."/>
            <person name="Jiang Y."/>
            <person name="Adhikari A."/>
            <person name="Zheng C.-J."/>
            <person name="Schuster L."/>
            <person name="Cowan T.M."/>
            <person name="Smanski M.J."/>
            <person name="Chevrette M.G."/>
            <person name="De Carvalho L.P.S."/>
            <person name="Shen B."/>
        </authorList>
    </citation>
    <scope>NUCLEOTIDE SEQUENCE [LARGE SCALE GENOMIC DNA]</scope>
    <source>
        <strain evidence="1 2">NPDC003040</strain>
    </source>
</reference>
<dbReference type="EMBL" id="JBIAPI010000006">
    <property type="protein sequence ID" value="MFF3225682.1"/>
    <property type="molecule type" value="Genomic_DNA"/>
</dbReference>
<organism evidence="1 2">
    <name type="scientific">Nocardia suismassiliense</name>
    <dbReference type="NCBI Taxonomy" id="2077092"/>
    <lineage>
        <taxon>Bacteria</taxon>
        <taxon>Bacillati</taxon>
        <taxon>Actinomycetota</taxon>
        <taxon>Actinomycetes</taxon>
        <taxon>Mycobacteriales</taxon>
        <taxon>Nocardiaceae</taxon>
        <taxon>Nocardia</taxon>
    </lineage>
</organism>
<proteinExistence type="predicted"/>
<evidence type="ECO:0000313" key="2">
    <source>
        <dbReference type="Proteomes" id="UP001601948"/>
    </source>
</evidence>
<comment type="caution">
    <text evidence="1">The sequence shown here is derived from an EMBL/GenBank/DDBJ whole genome shotgun (WGS) entry which is preliminary data.</text>
</comment>
<dbReference type="Proteomes" id="UP001601948">
    <property type="component" value="Unassembled WGS sequence"/>
</dbReference>
<evidence type="ECO:0000313" key="1">
    <source>
        <dbReference type="EMBL" id="MFF3225682.1"/>
    </source>
</evidence>
<accession>A0ABW6QXX0</accession>
<dbReference type="RefSeq" id="WP_387720333.1">
    <property type="nucleotide sequence ID" value="NZ_JBIAPI010000006.1"/>
</dbReference>
<gene>
    <name evidence="1" type="ORF">ACFYV7_23000</name>
</gene>
<sequence>MYVSPAFDGWTLVFGDPTSHYPRDEQRERELQESGVWEIFAADPQAQQRMLTRASRPSKSERSEELSAHFGAAHWYKEVDSYEWGGWGIAENGRCLREIHRSDYHADVESYGDPLPCEQGLRIESVAEWLRERGFDPGMLDALMPEDWSEHRDDAGGRLGYDAALKVAWARLQQRTGIPDEATALRIAARASISPLELGRHTRTSGYGIIALTERGRLSGGDPDRHPA</sequence>
<keyword evidence="2" id="KW-1185">Reference proteome</keyword>
<name>A0ABW6QXX0_9NOCA</name>